<protein>
    <submittedName>
        <fullName evidence="3">Hypothetical_protein</fullName>
    </submittedName>
</protein>
<reference evidence="2" key="1">
    <citation type="submission" date="2023-06" db="EMBL/GenBank/DDBJ databases">
        <authorList>
            <person name="Kurt Z."/>
        </authorList>
    </citation>
    <scope>NUCLEOTIDE SEQUENCE</scope>
</reference>
<dbReference type="Proteomes" id="UP001642409">
    <property type="component" value="Unassembled WGS sequence"/>
</dbReference>
<evidence type="ECO:0000313" key="2">
    <source>
        <dbReference type="EMBL" id="CAI9977964.1"/>
    </source>
</evidence>
<evidence type="ECO:0000256" key="1">
    <source>
        <dbReference type="SAM" id="Phobius"/>
    </source>
</evidence>
<sequence length="170" mass="20550">MSDEYVEYNYYEGHHTSCEWYECGCCSCGGMCAFHAESDPEQYQSYYEQGSYQMQYSYQMNIDDVRTMRKDTVDFDFVVLVHSIFSYYFRDIFNTNIKGSRLQMKRVRFWRVYFEFYIFVLFVDIAFICRYDINSFCVSLKLFDCVGRLIESSQFIELVYVLQVNLQIFI</sequence>
<keyword evidence="4" id="KW-1185">Reference proteome</keyword>
<feature type="transmembrane region" description="Helical" evidence="1">
    <location>
        <begin position="72"/>
        <end position="89"/>
    </location>
</feature>
<dbReference type="EMBL" id="CATOUU010001182">
    <property type="protein sequence ID" value="CAI9977964.1"/>
    <property type="molecule type" value="Genomic_DNA"/>
</dbReference>
<keyword evidence="1" id="KW-0472">Membrane</keyword>
<accession>A0AA86V2B0</accession>
<evidence type="ECO:0000313" key="3">
    <source>
        <dbReference type="EMBL" id="CAL6056940.1"/>
    </source>
</evidence>
<organism evidence="2">
    <name type="scientific">Hexamita inflata</name>
    <dbReference type="NCBI Taxonomy" id="28002"/>
    <lineage>
        <taxon>Eukaryota</taxon>
        <taxon>Metamonada</taxon>
        <taxon>Diplomonadida</taxon>
        <taxon>Hexamitidae</taxon>
        <taxon>Hexamitinae</taxon>
        <taxon>Hexamita</taxon>
    </lineage>
</organism>
<dbReference type="EMBL" id="CAXDID020000212">
    <property type="protein sequence ID" value="CAL6056940.1"/>
    <property type="molecule type" value="Genomic_DNA"/>
</dbReference>
<evidence type="ECO:0000313" key="4">
    <source>
        <dbReference type="Proteomes" id="UP001642409"/>
    </source>
</evidence>
<keyword evidence="1" id="KW-1133">Transmembrane helix</keyword>
<comment type="caution">
    <text evidence="2">The sequence shown here is derived from an EMBL/GenBank/DDBJ whole genome shotgun (WGS) entry which is preliminary data.</text>
</comment>
<dbReference type="AlphaFoldDB" id="A0AA86V2B0"/>
<proteinExistence type="predicted"/>
<reference evidence="3 4" key="2">
    <citation type="submission" date="2024-07" db="EMBL/GenBank/DDBJ databases">
        <authorList>
            <person name="Akdeniz Z."/>
        </authorList>
    </citation>
    <scope>NUCLEOTIDE SEQUENCE [LARGE SCALE GENOMIC DNA]</scope>
</reference>
<name>A0AA86V2B0_9EUKA</name>
<feature type="transmembrane region" description="Helical" evidence="1">
    <location>
        <begin position="110"/>
        <end position="128"/>
    </location>
</feature>
<keyword evidence="1" id="KW-0812">Transmembrane</keyword>
<gene>
    <name evidence="3" type="ORF">HINF_LOCUS47266</name>
    <name evidence="2" type="ORF">HINF_LOCUS65609</name>
</gene>